<feature type="transmembrane region" description="Helical" evidence="1">
    <location>
        <begin position="72"/>
        <end position="95"/>
    </location>
</feature>
<evidence type="ECO:0000256" key="1">
    <source>
        <dbReference type="SAM" id="Phobius"/>
    </source>
</evidence>
<evidence type="ECO:0000313" key="2">
    <source>
        <dbReference type="EMBL" id="GCE94704.1"/>
    </source>
</evidence>
<protein>
    <submittedName>
        <fullName evidence="2">Uncharacterized protein</fullName>
    </submittedName>
</protein>
<accession>A0A5M3T5E7</accession>
<keyword evidence="1" id="KW-1133">Transmembrane helix</keyword>
<dbReference type="RefSeq" id="WP_043468197.1">
    <property type="nucleotide sequence ID" value="NZ_BIMW01000104.1"/>
</dbReference>
<feature type="transmembrane region" description="Helical" evidence="1">
    <location>
        <begin position="7"/>
        <end position="28"/>
    </location>
</feature>
<reference evidence="2 3" key="1">
    <citation type="journal article" date="2019" name="J Genomics">
        <title>The Draft Genome of a Hydrogen-producing Cyanobacterium, Arthrospira platensis NIES-46.</title>
        <authorList>
            <person name="Suzuki S."/>
            <person name="Yamaguchi H."/>
            <person name="Kawachi M."/>
        </authorList>
    </citation>
    <scope>NUCLEOTIDE SEQUENCE [LARGE SCALE GENOMIC DNA]</scope>
    <source>
        <strain evidence="2 3">NIES-46</strain>
    </source>
</reference>
<dbReference type="GeneID" id="301683593"/>
<sequence length="289" mass="33767">MFWLILVTSFSIATVLSFAIIFMGMISILGYNNFWNYLISAIVSGTIICFFLESRKLYQYLGLGNLWQKLAYSIAGLLLTIFNIFMALSGITYFFDIKNDKFDFYQILTHWREYSFDKIIIIFFIIILAVISPIVVSKCITIKPLFPTYKFVFLMSLFSSVLVYHNIPTYLVYQNIPTYSSMENIQNMESTNYQFPLNSCGDFTAGGANVWYPIWVEYSYINLQNIRRKFCCDAWHDPEVNKIQVASFYQVSKAKSFVIFLQKNGFHNAEIGHGRWLYTYPSLKINYCE</sequence>
<feature type="transmembrane region" description="Helical" evidence="1">
    <location>
        <begin position="115"/>
        <end position="136"/>
    </location>
</feature>
<organism evidence="2 3">
    <name type="scientific">Limnospira platensis NIES-46</name>
    <dbReference type="NCBI Taxonomy" id="1236695"/>
    <lineage>
        <taxon>Bacteria</taxon>
        <taxon>Bacillati</taxon>
        <taxon>Cyanobacteriota</taxon>
        <taxon>Cyanophyceae</taxon>
        <taxon>Oscillatoriophycideae</taxon>
        <taxon>Oscillatoriales</taxon>
        <taxon>Sirenicapillariaceae</taxon>
        <taxon>Limnospira</taxon>
    </lineage>
</organism>
<name>A0A5M3T5E7_LIMPL</name>
<keyword evidence="1" id="KW-0812">Transmembrane</keyword>
<comment type="caution">
    <text evidence="2">The sequence shown here is derived from an EMBL/GenBank/DDBJ whole genome shotgun (WGS) entry which is preliminary data.</text>
</comment>
<proteinExistence type="predicted"/>
<keyword evidence="3" id="KW-1185">Reference proteome</keyword>
<keyword evidence="1" id="KW-0472">Membrane</keyword>
<feature type="transmembrane region" description="Helical" evidence="1">
    <location>
        <begin position="34"/>
        <end position="52"/>
    </location>
</feature>
<evidence type="ECO:0000313" key="3">
    <source>
        <dbReference type="Proteomes" id="UP000326169"/>
    </source>
</evidence>
<dbReference type="EMBL" id="BIMW01000104">
    <property type="protein sequence ID" value="GCE94704.1"/>
    <property type="molecule type" value="Genomic_DNA"/>
</dbReference>
<feature type="transmembrane region" description="Helical" evidence="1">
    <location>
        <begin position="148"/>
        <end position="167"/>
    </location>
</feature>
<gene>
    <name evidence="2" type="ORF">NIES46_27630</name>
</gene>
<dbReference type="Proteomes" id="UP000326169">
    <property type="component" value="Unassembled WGS sequence"/>
</dbReference>